<dbReference type="InterPro" id="IPR015089">
    <property type="entry name" value="UQCR"/>
</dbReference>
<dbReference type="HOGENOM" id="CLU_2999024_0_0_1"/>
<evidence type="ECO:0000313" key="1">
    <source>
        <dbReference type="EnsemblMetazoa" id="tetur02g03580.1"/>
    </source>
</evidence>
<dbReference type="InterPro" id="IPR029027">
    <property type="entry name" value="Single_a-helix_sf"/>
</dbReference>
<dbReference type="AlphaFoldDB" id="T1JV74"/>
<accession>T1JV74</accession>
<protein>
    <submittedName>
        <fullName evidence="1">Uncharacterized protein</fullName>
    </submittedName>
</protein>
<reference evidence="2" key="1">
    <citation type="submission" date="2011-08" db="EMBL/GenBank/DDBJ databases">
        <authorList>
            <person name="Rombauts S."/>
        </authorList>
    </citation>
    <scope>NUCLEOTIDE SEQUENCE</scope>
    <source>
        <strain evidence="2">London</strain>
    </source>
</reference>
<dbReference type="GO" id="GO:0005739">
    <property type="term" value="C:mitochondrion"/>
    <property type="evidence" value="ECO:0007669"/>
    <property type="project" value="GOC"/>
</dbReference>
<name>T1JV74_TETUR</name>
<reference evidence="1" key="2">
    <citation type="submission" date="2015-06" db="UniProtKB">
        <authorList>
            <consortium name="EnsemblMetazoa"/>
        </authorList>
    </citation>
    <scope>IDENTIFICATION</scope>
</reference>
<evidence type="ECO:0000313" key="2">
    <source>
        <dbReference type="Proteomes" id="UP000015104"/>
    </source>
</evidence>
<dbReference type="GO" id="GO:0006122">
    <property type="term" value="P:mitochondrial electron transport, ubiquinol to cytochrome c"/>
    <property type="evidence" value="ECO:0007669"/>
    <property type="project" value="InterPro"/>
</dbReference>
<keyword evidence="2" id="KW-1185">Reference proteome</keyword>
<dbReference type="Pfam" id="PF08997">
    <property type="entry name" value="UCR_6-4kD"/>
    <property type="match status" value="1"/>
</dbReference>
<dbReference type="SUPFAM" id="SSF81518">
    <property type="entry name" value="Subunit XI (6.4 kDa protein) of cytochrome bc1 complex (Ubiquinol-cytochrome c reductase)"/>
    <property type="match status" value="1"/>
</dbReference>
<dbReference type="EnsemblMetazoa" id="tetur02g03580.1">
    <property type="protein sequence ID" value="tetur02g03580.1"/>
    <property type="gene ID" value="tetur02g03580"/>
</dbReference>
<dbReference type="EMBL" id="CAEY01000792">
    <property type="status" value="NOT_ANNOTATED_CDS"/>
    <property type="molecule type" value="Genomic_DNA"/>
</dbReference>
<dbReference type="Proteomes" id="UP000015104">
    <property type="component" value="Unassembled WGS sequence"/>
</dbReference>
<proteinExistence type="predicted"/>
<sequence length="110" mass="13077">MVFSLIYYVQSQFPQLTIGNRVLSLQLVVQQQKKYKVKIEESIGLDREALFPRMGSNMQYKIRPWIPSAMRWGAAVGIFATFVCEWKWVYQHVPVLNYPWRHELKNVETK</sequence>
<dbReference type="Gene3D" id="1.20.5.220">
    <property type="match status" value="1"/>
</dbReference>
<organism evidence="1 2">
    <name type="scientific">Tetranychus urticae</name>
    <name type="common">Two-spotted spider mite</name>
    <dbReference type="NCBI Taxonomy" id="32264"/>
    <lineage>
        <taxon>Eukaryota</taxon>
        <taxon>Metazoa</taxon>
        <taxon>Ecdysozoa</taxon>
        <taxon>Arthropoda</taxon>
        <taxon>Chelicerata</taxon>
        <taxon>Arachnida</taxon>
        <taxon>Acari</taxon>
        <taxon>Acariformes</taxon>
        <taxon>Trombidiformes</taxon>
        <taxon>Prostigmata</taxon>
        <taxon>Eleutherengona</taxon>
        <taxon>Raphignathae</taxon>
        <taxon>Tetranychoidea</taxon>
        <taxon>Tetranychidae</taxon>
        <taxon>Tetranychus</taxon>
    </lineage>
</organism>